<feature type="transmembrane region" description="Helical" evidence="8">
    <location>
        <begin position="298"/>
        <end position="319"/>
    </location>
</feature>
<dbReference type="InterPro" id="IPR001108">
    <property type="entry name" value="Peptidase_A22A"/>
</dbReference>
<proteinExistence type="inferred from homology"/>
<feature type="compositionally biased region" description="Low complexity" evidence="9">
    <location>
        <begin position="375"/>
        <end position="387"/>
    </location>
</feature>
<evidence type="ECO:0000313" key="10">
    <source>
        <dbReference type="EMBL" id="CAL4062516.1"/>
    </source>
</evidence>
<dbReference type="EC" id="3.4.23.-" evidence="8"/>
<dbReference type="Gene3D" id="1.10.472.100">
    <property type="entry name" value="Presenilin"/>
    <property type="match status" value="1"/>
</dbReference>
<keyword evidence="5 8" id="KW-1133">Transmembrane helix</keyword>
<dbReference type="GO" id="GO:0007219">
    <property type="term" value="P:Notch signaling pathway"/>
    <property type="evidence" value="ECO:0007669"/>
    <property type="project" value="UniProtKB-KW"/>
</dbReference>
<keyword evidence="4 8" id="KW-0914">Notch signaling pathway</keyword>
<keyword evidence="2 8" id="KW-0812">Transmembrane</keyword>
<keyword evidence="7 8" id="KW-0472">Membrane</keyword>
<feature type="non-terminal residue" evidence="10">
    <location>
        <position position="552"/>
    </location>
</feature>
<comment type="domain">
    <text evidence="8">The PAL motif is required for normal active site conformation.</text>
</comment>
<reference evidence="10 11" key="1">
    <citation type="submission" date="2024-05" db="EMBL/GenBank/DDBJ databases">
        <authorList>
            <person name="Wallberg A."/>
        </authorList>
    </citation>
    <scope>NUCLEOTIDE SEQUENCE [LARGE SCALE GENOMIC DNA]</scope>
</reference>
<evidence type="ECO:0000256" key="5">
    <source>
        <dbReference type="ARBA" id="ARBA00022989"/>
    </source>
</evidence>
<evidence type="ECO:0000256" key="2">
    <source>
        <dbReference type="ARBA" id="ARBA00022692"/>
    </source>
</evidence>
<evidence type="ECO:0000256" key="1">
    <source>
        <dbReference type="ARBA" id="ARBA00008604"/>
    </source>
</evidence>
<dbReference type="PRINTS" id="PR01072">
    <property type="entry name" value="PRESENILIN"/>
</dbReference>
<feature type="transmembrane region" description="Helical" evidence="8">
    <location>
        <begin position="136"/>
        <end position="157"/>
    </location>
</feature>
<dbReference type="FunFam" id="1.10.472.100:FF:000001">
    <property type="entry name" value="Presenilin"/>
    <property type="match status" value="1"/>
</dbReference>
<dbReference type="Pfam" id="PF01080">
    <property type="entry name" value="Presenilin"/>
    <property type="match status" value="1"/>
</dbReference>
<evidence type="ECO:0000256" key="8">
    <source>
        <dbReference type="RuleBase" id="RU361148"/>
    </source>
</evidence>
<evidence type="ECO:0000256" key="3">
    <source>
        <dbReference type="ARBA" id="ARBA00022824"/>
    </source>
</evidence>
<evidence type="ECO:0000313" key="11">
    <source>
        <dbReference type="Proteomes" id="UP001497623"/>
    </source>
</evidence>
<feature type="transmembrane region" description="Helical" evidence="8">
    <location>
        <begin position="276"/>
        <end position="292"/>
    </location>
</feature>
<feature type="transmembrane region" description="Helical" evidence="8">
    <location>
        <begin position="492"/>
        <end position="513"/>
    </location>
</feature>
<evidence type="ECO:0000256" key="6">
    <source>
        <dbReference type="ARBA" id="ARBA00023034"/>
    </source>
</evidence>
<protein>
    <recommendedName>
        <fullName evidence="8">Presenilin</fullName>
        <ecNumber evidence="8">3.4.23.-</ecNumber>
    </recommendedName>
</protein>
<dbReference type="GO" id="GO:0034205">
    <property type="term" value="P:amyloid-beta formation"/>
    <property type="evidence" value="ECO:0007669"/>
    <property type="project" value="TreeGrafter"/>
</dbReference>
<name>A0AAV2PRR9_MEGNR</name>
<dbReference type="GO" id="GO:0016485">
    <property type="term" value="P:protein processing"/>
    <property type="evidence" value="ECO:0007669"/>
    <property type="project" value="InterPro"/>
</dbReference>
<feature type="transmembrane region" description="Helical" evidence="8">
    <location>
        <begin position="216"/>
        <end position="234"/>
    </location>
</feature>
<dbReference type="InterPro" id="IPR006639">
    <property type="entry name" value="Preselin/SPP"/>
</dbReference>
<keyword evidence="8" id="KW-0645">Protease</keyword>
<comment type="subunit">
    <text evidence="8">Homodimer.</text>
</comment>
<dbReference type="GO" id="GO:0055074">
    <property type="term" value="P:calcium ion homeostasis"/>
    <property type="evidence" value="ECO:0007669"/>
    <property type="project" value="TreeGrafter"/>
</dbReference>
<feature type="transmembrane region" description="Helical" evidence="8">
    <location>
        <begin position="183"/>
        <end position="204"/>
    </location>
</feature>
<dbReference type="EMBL" id="CAXKWB010000856">
    <property type="protein sequence ID" value="CAL4062516.1"/>
    <property type="molecule type" value="Genomic_DNA"/>
</dbReference>
<dbReference type="Proteomes" id="UP001497623">
    <property type="component" value="Unassembled WGS sequence"/>
</dbReference>
<feature type="transmembrane region" description="Helical" evidence="8">
    <location>
        <begin position="246"/>
        <end position="264"/>
    </location>
</feature>
<organism evidence="10 11">
    <name type="scientific">Meganyctiphanes norvegica</name>
    <name type="common">Northern krill</name>
    <name type="synonym">Thysanopoda norvegica</name>
    <dbReference type="NCBI Taxonomy" id="48144"/>
    <lineage>
        <taxon>Eukaryota</taxon>
        <taxon>Metazoa</taxon>
        <taxon>Ecdysozoa</taxon>
        <taxon>Arthropoda</taxon>
        <taxon>Crustacea</taxon>
        <taxon>Multicrustacea</taxon>
        <taxon>Malacostraca</taxon>
        <taxon>Eumalacostraca</taxon>
        <taxon>Eucarida</taxon>
        <taxon>Euphausiacea</taxon>
        <taxon>Euphausiidae</taxon>
        <taxon>Meganyctiphanes</taxon>
    </lineage>
</organism>
<keyword evidence="11" id="KW-1185">Reference proteome</keyword>
<comment type="function">
    <text evidence="8">Probable subunit of the gamma-secretase complex, an endoprotease complex that catalyzes the intramembrane cleavage of integral membrane proteins such as Notch receptors.</text>
</comment>
<dbReference type="GO" id="GO:0042500">
    <property type="term" value="F:aspartic endopeptidase activity, intramembrane cleaving"/>
    <property type="evidence" value="ECO:0007669"/>
    <property type="project" value="InterPro"/>
</dbReference>
<dbReference type="PANTHER" id="PTHR10202">
    <property type="entry name" value="PRESENILIN"/>
    <property type="match status" value="1"/>
</dbReference>
<dbReference type="GO" id="GO:0005789">
    <property type="term" value="C:endoplasmic reticulum membrane"/>
    <property type="evidence" value="ECO:0007669"/>
    <property type="project" value="UniProtKB-SubCell"/>
</dbReference>
<gene>
    <name evidence="10" type="ORF">MNOR_LOCUS2710</name>
</gene>
<feature type="region of interest" description="Disordered" evidence="9">
    <location>
        <begin position="1"/>
        <end position="123"/>
    </location>
</feature>
<dbReference type="GO" id="GO:0006509">
    <property type="term" value="P:membrane protein ectodomain proteolysis"/>
    <property type="evidence" value="ECO:0007669"/>
    <property type="project" value="TreeGrafter"/>
</dbReference>
<comment type="subcellular location">
    <subcellularLocation>
        <location evidence="8">Endoplasmic reticulum membrane</location>
        <topology evidence="8">Multi-pass membrane protein</topology>
    </subcellularLocation>
    <subcellularLocation>
        <location evidence="8">Golgi apparatus membrane</location>
        <topology evidence="8">Multi-pass membrane protein</topology>
    </subcellularLocation>
</comment>
<evidence type="ECO:0000256" key="9">
    <source>
        <dbReference type="SAM" id="MobiDB-lite"/>
    </source>
</evidence>
<dbReference type="PANTHER" id="PTHR10202:SF13">
    <property type="entry name" value="PRESENILIN HOMOLOG"/>
    <property type="match status" value="1"/>
</dbReference>
<dbReference type="InterPro" id="IPR042524">
    <property type="entry name" value="Presenilin_C"/>
</dbReference>
<keyword evidence="3 8" id="KW-0256">Endoplasmic reticulum</keyword>
<feature type="transmembrane region" description="Helical" evidence="8">
    <location>
        <begin position="519"/>
        <end position="539"/>
    </location>
</feature>
<feature type="compositionally biased region" description="Gly residues" evidence="9">
    <location>
        <begin position="104"/>
        <end position="115"/>
    </location>
</feature>
<dbReference type="GO" id="GO:0070765">
    <property type="term" value="C:gamma-secretase complex"/>
    <property type="evidence" value="ECO:0007669"/>
    <property type="project" value="TreeGrafter"/>
</dbReference>
<dbReference type="AlphaFoldDB" id="A0AAV2PRR9"/>
<accession>A0AAV2PRR9</accession>
<dbReference type="GO" id="GO:0000139">
    <property type="term" value="C:Golgi membrane"/>
    <property type="evidence" value="ECO:0007669"/>
    <property type="project" value="UniProtKB-SubCell"/>
</dbReference>
<evidence type="ECO:0000256" key="4">
    <source>
        <dbReference type="ARBA" id="ARBA00022976"/>
    </source>
</evidence>
<comment type="caution">
    <text evidence="10">The sequence shown here is derived from an EMBL/GenBank/DDBJ whole genome shotgun (WGS) entry which is preliminary data.</text>
</comment>
<dbReference type="SMART" id="SM00730">
    <property type="entry name" value="PSN"/>
    <property type="match status" value="1"/>
</dbReference>
<evidence type="ECO:0000256" key="7">
    <source>
        <dbReference type="ARBA" id="ARBA00023136"/>
    </source>
</evidence>
<feature type="compositionally biased region" description="Polar residues" evidence="9">
    <location>
        <begin position="388"/>
        <end position="405"/>
    </location>
</feature>
<keyword evidence="8" id="KW-0378">Hydrolase</keyword>
<keyword evidence="6 8" id="KW-0333">Golgi apparatus</keyword>
<feature type="region of interest" description="Disordered" evidence="9">
    <location>
        <begin position="352"/>
        <end position="462"/>
    </location>
</feature>
<sequence length="552" mass="61492">MEIVVDGHVNINREERLAEEGGPGRGKKKKRQSQEEPQETENGVIPTLDDRSSLNNQHLTDSNTSNTSNPTGGTAAARRRPQQANDSGNRQRLDNGGRSHGTQAGAGGGGGGGGGEWEEEEEEEELKYGAQHVIKLFIPVTLCMAVVVATVASVTFYTTPGQYLIYTPFHETSNDFGDKVFDAVRNALIILCVVVTLTIFLIFLYKQRCYKIIHGWLILSSLLLLFFFTILYMMELLRGYNIGMDWITVGICVWNFGVVGMVCIHWQGPLRLQQAYLIFIASLMSLMFIKYLPDFTLWMVLGIISIWDLVAVLCPHGPLRILVETAQERNEPIFPALIYSSNIMYSTLGMADSETGRRRSQQQDRTPLQDDDEYTNQQNEEQQQQETVGASSESLNQGRARQNKSAAPEGANGGFTDEWANSTQDRTTNRREQIANHQQQHPANVEFPQPHPRDLTSDDDEEERGVKLGLGDFIFYSVLVGKASASGDWNTTIACFIAILIGLCLTLIMLAIFKKALPALPISIAFGLIFYFSTSSLVVPFTEELSLNQVYI</sequence>
<comment type="similarity">
    <text evidence="1 8">Belongs to the peptidase A22A family.</text>
</comment>
<feature type="compositionally biased region" description="Low complexity" evidence="9">
    <location>
        <begin position="60"/>
        <end position="69"/>
    </location>
</feature>